<accession>A0ABD0JKP4</accession>
<dbReference type="EMBL" id="JACVVK020000410">
    <property type="protein sequence ID" value="KAK7475290.1"/>
    <property type="molecule type" value="Genomic_DNA"/>
</dbReference>
<proteinExistence type="predicted"/>
<comment type="caution">
    <text evidence="1">The sequence shown here is derived from an EMBL/GenBank/DDBJ whole genome shotgun (WGS) entry which is preliminary data.</text>
</comment>
<dbReference type="AlphaFoldDB" id="A0ABD0JKP4"/>
<evidence type="ECO:0000313" key="2">
    <source>
        <dbReference type="Proteomes" id="UP001519460"/>
    </source>
</evidence>
<name>A0ABD0JKP4_9CAEN</name>
<organism evidence="1 2">
    <name type="scientific">Batillaria attramentaria</name>
    <dbReference type="NCBI Taxonomy" id="370345"/>
    <lineage>
        <taxon>Eukaryota</taxon>
        <taxon>Metazoa</taxon>
        <taxon>Spiralia</taxon>
        <taxon>Lophotrochozoa</taxon>
        <taxon>Mollusca</taxon>
        <taxon>Gastropoda</taxon>
        <taxon>Caenogastropoda</taxon>
        <taxon>Sorbeoconcha</taxon>
        <taxon>Cerithioidea</taxon>
        <taxon>Batillariidae</taxon>
        <taxon>Batillaria</taxon>
    </lineage>
</organism>
<sequence>MYSCDRLLKYGQEQSSRRVHGLPTAHTVCEDWLVLLFTDSVFDYCLLAFCSPIDKGKAVSCSFQRSAPWHAKLRAVVCCAVHSARGAGTRRPRDCDLFVDTEKVT</sequence>
<dbReference type="Proteomes" id="UP001519460">
    <property type="component" value="Unassembled WGS sequence"/>
</dbReference>
<keyword evidence="2" id="KW-1185">Reference proteome</keyword>
<evidence type="ECO:0000313" key="1">
    <source>
        <dbReference type="EMBL" id="KAK7475290.1"/>
    </source>
</evidence>
<protein>
    <submittedName>
        <fullName evidence="1">Uncharacterized protein</fullName>
    </submittedName>
</protein>
<reference evidence="1 2" key="1">
    <citation type="journal article" date="2023" name="Sci. Data">
        <title>Genome assembly of the Korean intertidal mud-creeper Batillaria attramentaria.</title>
        <authorList>
            <person name="Patra A.K."/>
            <person name="Ho P.T."/>
            <person name="Jun S."/>
            <person name="Lee S.J."/>
            <person name="Kim Y."/>
            <person name="Won Y.J."/>
        </authorList>
    </citation>
    <scope>NUCLEOTIDE SEQUENCE [LARGE SCALE GENOMIC DNA]</scope>
    <source>
        <strain evidence="1">Wonlab-2016</strain>
    </source>
</reference>
<gene>
    <name evidence="1" type="ORF">BaRGS_00033437</name>
</gene>